<dbReference type="InterPro" id="IPR014721">
    <property type="entry name" value="Ribsml_uS5_D2-typ_fold_subgr"/>
</dbReference>
<gene>
    <name evidence="6" type="ORF">A2937_00560</name>
</gene>
<dbReference type="GO" id="GO:0004526">
    <property type="term" value="F:ribonuclease P activity"/>
    <property type="evidence" value="ECO:0007669"/>
    <property type="project" value="InterPro"/>
</dbReference>
<dbReference type="STRING" id="1802727.A2937_00560"/>
<dbReference type="InterPro" id="IPR000100">
    <property type="entry name" value="RNase_P"/>
</dbReference>
<organism evidence="6 7">
    <name type="scientific">Candidatus Yonathbacteria bacterium RIFCSPLOWO2_01_FULL_47_33b</name>
    <dbReference type="NCBI Taxonomy" id="1802727"/>
    <lineage>
        <taxon>Bacteria</taxon>
        <taxon>Candidatus Yonathiibacteriota</taxon>
    </lineage>
</organism>
<keyword evidence="4" id="KW-0378">Hydrolase</keyword>
<name>A0A1G2SGA4_9BACT</name>
<evidence type="ECO:0000313" key="6">
    <source>
        <dbReference type="EMBL" id="OHA83994.1"/>
    </source>
</evidence>
<dbReference type="EMBL" id="MHUW01000008">
    <property type="protein sequence ID" value="OHA83994.1"/>
    <property type="molecule type" value="Genomic_DNA"/>
</dbReference>
<sequence>MLPQKNRIARKDFPAGPRQGILNQQVRGLAVKSNLFSGVIHPQKIGGVRVSVVVSKKTAKTAVVRNSLRRRFYTAITPYLPGFSQGALVIIYPKIEAKKAPFSLLKTEIETALRHAKLLK</sequence>
<dbReference type="GO" id="GO:0000049">
    <property type="term" value="F:tRNA binding"/>
    <property type="evidence" value="ECO:0007669"/>
    <property type="project" value="InterPro"/>
</dbReference>
<dbReference type="GO" id="GO:0008033">
    <property type="term" value="P:tRNA processing"/>
    <property type="evidence" value="ECO:0007669"/>
    <property type="project" value="UniProtKB-KW"/>
</dbReference>
<keyword evidence="3" id="KW-0255">Endonuclease</keyword>
<evidence type="ECO:0000256" key="2">
    <source>
        <dbReference type="ARBA" id="ARBA00022722"/>
    </source>
</evidence>
<evidence type="ECO:0000256" key="4">
    <source>
        <dbReference type="ARBA" id="ARBA00022801"/>
    </source>
</evidence>
<evidence type="ECO:0000313" key="7">
    <source>
        <dbReference type="Proteomes" id="UP000177987"/>
    </source>
</evidence>
<dbReference type="SUPFAM" id="SSF54211">
    <property type="entry name" value="Ribosomal protein S5 domain 2-like"/>
    <property type="match status" value="1"/>
</dbReference>
<evidence type="ECO:0000256" key="1">
    <source>
        <dbReference type="ARBA" id="ARBA00022694"/>
    </source>
</evidence>
<keyword evidence="5" id="KW-0694">RNA-binding</keyword>
<keyword evidence="1" id="KW-0819">tRNA processing</keyword>
<dbReference type="Pfam" id="PF00825">
    <property type="entry name" value="Ribonuclease_P"/>
    <property type="match status" value="1"/>
</dbReference>
<dbReference type="Proteomes" id="UP000177987">
    <property type="component" value="Unassembled WGS sequence"/>
</dbReference>
<protein>
    <submittedName>
        <fullName evidence="6">Uncharacterized protein</fullName>
    </submittedName>
</protein>
<keyword evidence="2" id="KW-0540">Nuclease</keyword>
<dbReference type="Gene3D" id="3.30.230.10">
    <property type="match status" value="1"/>
</dbReference>
<reference evidence="6 7" key="1">
    <citation type="journal article" date="2016" name="Nat. Commun.">
        <title>Thousands of microbial genomes shed light on interconnected biogeochemical processes in an aquifer system.</title>
        <authorList>
            <person name="Anantharaman K."/>
            <person name="Brown C.T."/>
            <person name="Hug L.A."/>
            <person name="Sharon I."/>
            <person name="Castelle C.J."/>
            <person name="Probst A.J."/>
            <person name="Thomas B.C."/>
            <person name="Singh A."/>
            <person name="Wilkins M.J."/>
            <person name="Karaoz U."/>
            <person name="Brodie E.L."/>
            <person name="Williams K.H."/>
            <person name="Hubbard S.S."/>
            <person name="Banfield J.F."/>
        </authorList>
    </citation>
    <scope>NUCLEOTIDE SEQUENCE [LARGE SCALE GENOMIC DNA]</scope>
</reference>
<accession>A0A1G2SGA4</accession>
<evidence type="ECO:0000256" key="5">
    <source>
        <dbReference type="ARBA" id="ARBA00022884"/>
    </source>
</evidence>
<comment type="caution">
    <text evidence="6">The sequence shown here is derived from an EMBL/GenBank/DDBJ whole genome shotgun (WGS) entry which is preliminary data.</text>
</comment>
<dbReference type="AlphaFoldDB" id="A0A1G2SGA4"/>
<dbReference type="InterPro" id="IPR020568">
    <property type="entry name" value="Ribosomal_Su5_D2-typ_SF"/>
</dbReference>
<proteinExistence type="predicted"/>
<evidence type="ECO:0000256" key="3">
    <source>
        <dbReference type="ARBA" id="ARBA00022759"/>
    </source>
</evidence>